<evidence type="ECO:0000313" key="4">
    <source>
        <dbReference type="Proteomes" id="UP000236884"/>
    </source>
</evidence>
<dbReference type="KEGG" id="vgo:GJW-30_1_03741"/>
<keyword evidence="4" id="KW-1185">Reference proteome</keyword>
<dbReference type="AlphaFoldDB" id="A0A0S3PZN1"/>
<evidence type="ECO:0000256" key="1">
    <source>
        <dbReference type="SAM" id="MobiDB-lite"/>
    </source>
</evidence>
<organism evidence="3 4">
    <name type="scientific">Variibacter gotjawalensis</name>
    <dbReference type="NCBI Taxonomy" id="1333996"/>
    <lineage>
        <taxon>Bacteria</taxon>
        <taxon>Pseudomonadati</taxon>
        <taxon>Pseudomonadota</taxon>
        <taxon>Alphaproteobacteria</taxon>
        <taxon>Hyphomicrobiales</taxon>
        <taxon>Nitrobacteraceae</taxon>
        <taxon>Variibacter</taxon>
    </lineage>
</organism>
<dbReference type="RefSeq" id="WP_130364587.1">
    <property type="nucleotide sequence ID" value="NZ_JAASRT010000001.1"/>
</dbReference>
<gene>
    <name evidence="3" type="ORF">GJW-30_1_03741</name>
</gene>
<feature type="compositionally biased region" description="Basic residues" evidence="1">
    <location>
        <begin position="42"/>
        <end position="53"/>
    </location>
</feature>
<feature type="region of interest" description="Disordered" evidence="1">
    <location>
        <begin position="42"/>
        <end position="64"/>
    </location>
</feature>
<feature type="signal peptide" evidence="2">
    <location>
        <begin position="1"/>
        <end position="22"/>
    </location>
</feature>
<evidence type="ECO:0000313" key="3">
    <source>
        <dbReference type="EMBL" id="BAT61184.1"/>
    </source>
</evidence>
<name>A0A0S3PZN1_9BRAD</name>
<proteinExistence type="predicted"/>
<protein>
    <submittedName>
        <fullName evidence="3">Uncharacterized protein</fullName>
    </submittedName>
</protein>
<keyword evidence="2" id="KW-0732">Signal</keyword>
<sequence>MRIALTMMFTLAFAAMAGHSSAATFCNPKGSSAPGYCGNIPHKTKAKAHKPRIKPMPAGPVRKG</sequence>
<accession>A0A0S3PZN1</accession>
<dbReference type="Proteomes" id="UP000236884">
    <property type="component" value="Chromosome"/>
</dbReference>
<feature type="chain" id="PRO_5006615838" evidence="2">
    <location>
        <begin position="23"/>
        <end position="64"/>
    </location>
</feature>
<dbReference type="EMBL" id="AP014946">
    <property type="protein sequence ID" value="BAT61184.1"/>
    <property type="molecule type" value="Genomic_DNA"/>
</dbReference>
<evidence type="ECO:0000256" key="2">
    <source>
        <dbReference type="SAM" id="SignalP"/>
    </source>
</evidence>
<reference evidence="3 4" key="1">
    <citation type="submission" date="2015-08" db="EMBL/GenBank/DDBJ databases">
        <title>Investigation of the bacterial diversity of lava forest soil.</title>
        <authorList>
            <person name="Lee J.S."/>
        </authorList>
    </citation>
    <scope>NUCLEOTIDE SEQUENCE [LARGE SCALE GENOMIC DNA]</scope>
    <source>
        <strain evidence="3 4">GJW-30</strain>
    </source>
</reference>